<evidence type="ECO:0000313" key="1">
    <source>
        <dbReference type="EMBL" id="ENY78321.1"/>
    </source>
</evidence>
<gene>
    <name evidence="1" type="ORF">C206_08014</name>
</gene>
<evidence type="ECO:0000313" key="2">
    <source>
        <dbReference type="Proteomes" id="UP000013237"/>
    </source>
</evidence>
<dbReference type="EMBL" id="APBQ01000053">
    <property type="protein sequence ID" value="ENY78321.1"/>
    <property type="molecule type" value="Genomic_DNA"/>
</dbReference>
<dbReference type="Gene3D" id="2.180.10.10">
    <property type="entry name" value="RHS repeat-associated core"/>
    <property type="match status" value="1"/>
</dbReference>
<name>A0AAD2WD66_PSEPU</name>
<comment type="caution">
    <text evidence="1">The sequence shown here is derived from an EMBL/GenBank/DDBJ whole genome shotgun (WGS) entry which is preliminary data.</text>
</comment>
<organism evidence="1 2">
    <name type="scientific">Pseudomonas putida TRO1</name>
    <dbReference type="NCBI Taxonomy" id="1227924"/>
    <lineage>
        <taxon>Bacteria</taxon>
        <taxon>Pseudomonadati</taxon>
        <taxon>Pseudomonadota</taxon>
        <taxon>Gammaproteobacteria</taxon>
        <taxon>Pseudomonadales</taxon>
        <taxon>Pseudomonadaceae</taxon>
        <taxon>Pseudomonas</taxon>
    </lineage>
</organism>
<proteinExistence type="predicted"/>
<dbReference type="InterPro" id="IPR022385">
    <property type="entry name" value="Rhs_assc_core"/>
</dbReference>
<sequence>MATDAQGSTVCIASKSLTPIAYSPYGQDSLAAGCLALPRFTGQWWLPTAIGYMLGSGYRVFNPALMRFFSPDNLSPFEKGGINAYTYCESEPINNIDPSGHFLMRTLKMLKGIHRSQLYSKLNRMEAQRNSGKPLSKENSFGRRKYRELKKLADRDLADSKKRLEHIENIQKEADKEISANPNAYTEKEIWEANASISAAFEAPAKANADDLATQKLLSKMAVGFYKGKTRYYLPPTTPTSIRQPSATP</sequence>
<reference evidence="1 2" key="1">
    <citation type="submission" date="2013-02" db="EMBL/GenBank/DDBJ databases">
        <title>Insights into the proteome of triclosan-resistant Pseudomonas putida TRO1, isolated from activated sludge.</title>
        <authorList>
            <person name="Lolas I.B."/>
            <person name="Almeida B."/>
            <person name="Starnawski P.M."/>
            <person name="Soenderkaer M."/>
            <person name="Nielsen K.L."/>
            <person name="Nielsen J.L."/>
        </authorList>
    </citation>
    <scope>NUCLEOTIDE SEQUENCE [LARGE SCALE GENOMIC DNA]</scope>
    <source>
        <strain evidence="1 2">TRO1</strain>
    </source>
</reference>
<protein>
    <recommendedName>
        <fullName evidence="3">RHS repeat-associated core domain-containing protein</fullName>
    </recommendedName>
</protein>
<dbReference type="NCBIfam" id="TIGR03696">
    <property type="entry name" value="Rhs_assc_core"/>
    <property type="match status" value="1"/>
</dbReference>
<accession>A0AAD2WD66</accession>
<dbReference type="AlphaFoldDB" id="A0AAD2WD66"/>
<dbReference type="SUPFAM" id="SSF56399">
    <property type="entry name" value="ADP-ribosylation"/>
    <property type="match status" value="1"/>
</dbReference>
<evidence type="ECO:0008006" key="3">
    <source>
        <dbReference type="Google" id="ProtNLM"/>
    </source>
</evidence>
<dbReference type="Proteomes" id="UP000013237">
    <property type="component" value="Unassembled WGS sequence"/>
</dbReference>